<feature type="compositionally biased region" description="Basic residues" evidence="1">
    <location>
        <begin position="15"/>
        <end position="31"/>
    </location>
</feature>
<gene>
    <name evidence="2" type="ORF">PanWU01x14_163930</name>
</gene>
<protein>
    <submittedName>
        <fullName evidence="2">Multihem cytochrome</fullName>
    </submittedName>
</protein>
<evidence type="ECO:0000256" key="1">
    <source>
        <dbReference type="SAM" id="MobiDB-lite"/>
    </source>
</evidence>
<evidence type="ECO:0000313" key="3">
    <source>
        <dbReference type="Proteomes" id="UP000237105"/>
    </source>
</evidence>
<comment type="caution">
    <text evidence="2">The sequence shown here is derived from an EMBL/GenBank/DDBJ whole genome shotgun (WGS) entry which is preliminary data.</text>
</comment>
<sequence length="98" mass="11340">MTMLALRPRSLSHGPHAHPARPRSSRPFRCPSHARQRSLQGIITLATWQVSLKKTRNLMFLLCWSCHDARGHLNQRCRSCHGLQSFGRAFQLFLTIFF</sequence>
<accession>A0A2P5CCW7</accession>
<feature type="region of interest" description="Disordered" evidence="1">
    <location>
        <begin position="1"/>
        <end position="31"/>
    </location>
</feature>
<proteinExistence type="predicted"/>
<dbReference type="EMBL" id="JXTB01000145">
    <property type="protein sequence ID" value="PON58878.1"/>
    <property type="molecule type" value="Genomic_DNA"/>
</dbReference>
<reference evidence="3" key="1">
    <citation type="submission" date="2016-06" db="EMBL/GenBank/DDBJ databases">
        <title>Parallel loss of symbiosis genes in relatives of nitrogen-fixing non-legume Parasponia.</title>
        <authorList>
            <person name="Van Velzen R."/>
            <person name="Holmer R."/>
            <person name="Bu F."/>
            <person name="Rutten L."/>
            <person name="Van Zeijl A."/>
            <person name="Liu W."/>
            <person name="Santuari L."/>
            <person name="Cao Q."/>
            <person name="Sharma T."/>
            <person name="Shen D."/>
            <person name="Roswanjaya Y."/>
            <person name="Wardhani T."/>
            <person name="Kalhor M.S."/>
            <person name="Jansen J."/>
            <person name="Van den Hoogen J."/>
            <person name="Gungor B."/>
            <person name="Hartog M."/>
            <person name="Hontelez J."/>
            <person name="Verver J."/>
            <person name="Yang W.-C."/>
            <person name="Schijlen E."/>
            <person name="Repin R."/>
            <person name="Schilthuizen M."/>
            <person name="Schranz E."/>
            <person name="Heidstra R."/>
            <person name="Miyata K."/>
            <person name="Fedorova E."/>
            <person name="Kohlen W."/>
            <person name="Bisseling T."/>
            <person name="Smit S."/>
            <person name="Geurts R."/>
        </authorList>
    </citation>
    <scope>NUCLEOTIDE SEQUENCE [LARGE SCALE GENOMIC DNA]</scope>
    <source>
        <strain evidence="3">cv. WU1-14</strain>
    </source>
</reference>
<dbReference type="InterPro" id="IPR036280">
    <property type="entry name" value="Multihaem_cyt_sf"/>
</dbReference>
<organism evidence="2 3">
    <name type="scientific">Parasponia andersonii</name>
    <name type="common">Sponia andersonii</name>
    <dbReference type="NCBI Taxonomy" id="3476"/>
    <lineage>
        <taxon>Eukaryota</taxon>
        <taxon>Viridiplantae</taxon>
        <taxon>Streptophyta</taxon>
        <taxon>Embryophyta</taxon>
        <taxon>Tracheophyta</taxon>
        <taxon>Spermatophyta</taxon>
        <taxon>Magnoliopsida</taxon>
        <taxon>eudicotyledons</taxon>
        <taxon>Gunneridae</taxon>
        <taxon>Pentapetalae</taxon>
        <taxon>rosids</taxon>
        <taxon>fabids</taxon>
        <taxon>Rosales</taxon>
        <taxon>Cannabaceae</taxon>
        <taxon>Parasponia</taxon>
    </lineage>
</organism>
<dbReference type="SUPFAM" id="SSF48695">
    <property type="entry name" value="Multiheme cytochromes"/>
    <property type="match status" value="1"/>
</dbReference>
<keyword evidence="3" id="KW-1185">Reference proteome</keyword>
<name>A0A2P5CCW7_PARAD</name>
<evidence type="ECO:0000313" key="2">
    <source>
        <dbReference type="EMBL" id="PON58878.1"/>
    </source>
</evidence>
<dbReference type="AlphaFoldDB" id="A0A2P5CCW7"/>
<dbReference type="Proteomes" id="UP000237105">
    <property type="component" value="Unassembled WGS sequence"/>
</dbReference>
<dbReference type="OrthoDB" id="10405339at2759"/>